<keyword evidence="1" id="KW-0472">Membrane</keyword>
<keyword evidence="1" id="KW-0812">Transmembrane</keyword>
<evidence type="ECO:0000313" key="2">
    <source>
        <dbReference type="EMBL" id="VEL08287.1"/>
    </source>
</evidence>
<keyword evidence="3" id="KW-1185">Reference proteome</keyword>
<name>A0A448WCJ0_9PLAT</name>
<dbReference type="Proteomes" id="UP000784294">
    <property type="component" value="Unassembled WGS sequence"/>
</dbReference>
<keyword evidence="1" id="KW-1133">Transmembrane helix</keyword>
<comment type="caution">
    <text evidence="2">The sequence shown here is derived from an EMBL/GenBank/DDBJ whole genome shotgun (WGS) entry which is preliminary data.</text>
</comment>
<gene>
    <name evidence="2" type="ORF">PXEA_LOCUS1727</name>
</gene>
<feature type="transmembrane region" description="Helical" evidence="1">
    <location>
        <begin position="6"/>
        <end position="25"/>
    </location>
</feature>
<reference evidence="2" key="1">
    <citation type="submission" date="2018-11" db="EMBL/GenBank/DDBJ databases">
        <authorList>
            <consortium name="Pathogen Informatics"/>
        </authorList>
    </citation>
    <scope>NUCLEOTIDE SEQUENCE</scope>
</reference>
<dbReference type="EMBL" id="CAAALY010003586">
    <property type="protein sequence ID" value="VEL08287.1"/>
    <property type="molecule type" value="Genomic_DNA"/>
</dbReference>
<protein>
    <submittedName>
        <fullName evidence="2">Uncharacterized protein</fullName>
    </submittedName>
</protein>
<accession>A0A448WCJ0</accession>
<proteinExistence type="predicted"/>
<dbReference type="AlphaFoldDB" id="A0A448WCJ0"/>
<evidence type="ECO:0000256" key="1">
    <source>
        <dbReference type="SAM" id="Phobius"/>
    </source>
</evidence>
<sequence>MRLSVILHPFACLYVGVSVNLFLFMRPIRPESRFPPHKPAAFHHVVVGWRSRTQRSFMKSVIWRGWHKCEIFSFVCLRQTQVLLPRTESHLVTCQV</sequence>
<organism evidence="2 3">
    <name type="scientific">Protopolystoma xenopodis</name>
    <dbReference type="NCBI Taxonomy" id="117903"/>
    <lineage>
        <taxon>Eukaryota</taxon>
        <taxon>Metazoa</taxon>
        <taxon>Spiralia</taxon>
        <taxon>Lophotrochozoa</taxon>
        <taxon>Platyhelminthes</taxon>
        <taxon>Monogenea</taxon>
        <taxon>Polyopisthocotylea</taxon>
        <taxon>Polystomatidea</taxon>
        <taxon>Polystomatidae</taxon>
        <taxon>Protopolystoma</taxon>
    </lineage>
</organism>
<evidence type="ECO:0000313" key="3">
    <source>
        <dbReference type="Proteomes" id="UP000784294"/>
    </source>
</evidence>